<dbReference type="InterPro" id="IPR029009">
    <property type="entry name" value="ASB_dom_sf"/>
</dbReference>
<dbReference type="InterPro" id="IPR006139">
    <property type="entry name" value="D-isomer_2_OHA_DH_cat_dom"/>
</dbReference>
<dbReference type="FunFam" id="3.30.70.260:FF:000008">
    <property type="entry name" value="D-3-phosphoglycerate dehydrogenase, chloroplastic"/>
    <property type="match status" value="1"/>
</dbReference>
<dbReference type="NCBIfam" id="TIGR01327">
    <property type="entry name" value="PGDH"/>
    <property type="match status" value="1"/>
</dbReference>
<dbReference type="InterPro" id="IPR029753">
    <property type="entry name" value="D-isomer_DH_CS"/>
</dbReference>
<evidence type="ECO:0000256" key="7">
    <source>
        <dbReference type="ARBA" id="ARBA00048126"/>
    </source>
</evidence>
<dbReference type="RefSeq" id="WP_181600215.1">
    <property type="nucleotide sequence ID" value="NZ_WQMS01000007.1"/>
</dbReference>
<comment type="caution">
    <text evidence="11">The sequence shown here is derived from an EMBL/GenBank/DDBJ whole genome shotgun (WGS) entry which is preliminary data.</text>
</comment>
<evidence type="ECO:0000313" key="12">
    <source>
        <dbReference type="Proteomes" id="UP000441389"/>
    </source>
</evidence>
<dbReference type="InterPro" id="IPR006236">
    <property type="entry name" value="PGDH"/>
</dbReference>
<dbReference type="Gene3D" id="3.30.1330.90">
    <property type="entry name" value="D-3-phosphoglycerate dehydrogenase, domain 3"/>
    <property type="match status" value="1"/>
</dbReference>
<evidence type="ECO:0000256" key="8">
    <source>
        <dbReference type="ARBA" id="ARBA00048731"/>
    </source>
</evidence>
<proteinExistence type="inferred from homology"/>
<reference evidence="11 12" key="1">
    <citation type="submission" date="2019-12" db="EMBL/GenBank/DDBJ databases">
        <authorList>
            <person name="Huq M.A."/>
        </authorList>
    </citation>
    <scope>NUCLEOTIDE SEQUENCE [LARGE SCALE GENOMIC DNA]</scope>
    <source>
        <strain evidence="11 12">MAH-20</strain>
    </source>
</reference>
<dbReference type="SUPFAM" id="SSF52283">
    <property type="entry name" value="Formate/glycerate dehydrogenase catalytic domain-like"/>
    <property type="match status" value="1"/>
</dbReference>
<dbReference type="FunFam" id="3.40.50.720:FF:000021">
    <property type="entry name" value="D-3-phosphoglycerate dehydrogenase"/>
    <property type="match status" value="1"/>
</dbReference>
<dbReference type="SUPFAM" id="SSF55021">
    <property type="entry name" value="ACT-like"/>
    <property type="match status" value="1"/>
</dbReference>
<dbReference type="Proteomes" id="UP000441389">
    <property type="component" value="Unassembled WGS sequence"/>
</dbReference>
<dbReference type="Pfam" id="PF02826">
    <property type="entry name" value="2-Hacid_dh_C"/>
    <property type="match status" value="1"/>
</dbReference>
<evidence type="ECO:0000256" key="2">
    <source>
        <dbReference type="ARBA" id="ARBA00005216"/>
    </source>
</evidence>
<dbReference type="PANTHER" id="PTHR42938">
    <property type="entry name" value="FORMATE DEHYDROGENASE 1"/>
    <property type="match status" value="1"/>
</dbReference>
<dbReference type="Gene3D" id="3.30.70.260">
    <property type="match status" value="1"/>
</dbReference>
<dbReference type="InterPro" id="IPR006140">
    <property type="entry name" value="D-isomer_DH_NAD-bd"/>
</dbReference>
<protein>
    <recommendedName>
        <fullName evidence="4 9">D-3-phosphoglycerate dehydrogenase</fullName>
        <ecNumber evidence="9">1.1.1.95</ecNumber>
    </recommendedName>
</protein>
<name>A0A6I4J0N2_9SPHN</name>
<keyword evidence="9" id="KW-0718">Serine biosynthesis</keyword>
<dbReference type="AlphaFoldDB" id="A0A6I4J0N2"/>
<dbReference type="GO" id="GO:0006564">
    <property type="term" value="P:L-serine biosynthetic process"/>
    <property type="evidence" value="ECO:0007669"/>
    <property type="project" value="UniProtKB-UniRule"/>
</dbReference>
<dbReference type="InterPro" id="IPR045865">
    <property type="entry name" value="ACT-like_dom_sf"/>
</dbReference>
<evidence type="ECO:0000256" key="1">
    <source>
        <dbReference type="ARBA" id="ARBA00003800"/>
    </source>
</evidence>
<evidence type="ECO:0000256" key="6">
    <source>
        <dbReference type="ARBA" id="ARBA00023027"/>
    </source>
</evidence>
<keyword evidence="6 9" id="KW-0520">NAD</keyword>
<keyword evidence="9" id="KW-0028">Amino-acid biosynthesis</keyword>
<dbReference type="GO" id="GO:0004617">
    <property type="term" value="F:phosphoglycerate dehydrogenase activity"/>
    <property type="evidence" value="ECO:0007669"/>
    <property type="project" value="UniProtKB-UniRule"/>
</dbReference>
<comment type="catalytic activity">
    <reaction evidence="7">
        <text>(R)-2-hydroxyglutarate + NAD(+) = 2-oxoglutarate + NADH + H(+)</text>
        <dbReference type="Rhea" id="RHEA:49612"/>
        <dbReference type="ChEBI" id="CHEBI:15378"/>
        <dbReference type="ChEBI" id="CHEBI:15801"/>
        <dbReference type="ChEBI" id="CHEBI:16810"/>
        <dbReference type="ChEBI" id="CHEBI:57540"/>
        <dbReference type="ChEBI" id="CHEBI:57945"/>
        <dbReference type="EC" id="1.1.1.399"/>
    </reaction>
</comment>
<evidence type="ECO:0000256" key="3">
    <source>
        <dbReference type="ARBA" id="ARBA00005854"/>
    </source>
</evidence>
<dbReference type="UniPathway" id="UPA00135">
    <property type="reaction ID" value="UER00196"/>
</dbReference>
<comment type="function">
    <text evidence="1">Catalyzes the reversible oxidation of 3-phospho-D-glycerate to 3-phosphonooxypyruvate, the first step of the phosphorylated L-serine biosynthesis pathway. Also catalyzes the reversible oxidation of 2-hydroxyglutarate to 2-oxoglutarate.</text>
</comment>
<dbReference type="PROSITE" id="PS00671">
    <property type="entry name" value="D_2_HYDROXYACID_DH_3"/>
    <property type="match status" value="1"/>
</dbReference>
<dbReference type="EC" id="1.1.1.95" evidence="9"/>
<sequence>MPKVLISDKMDPRAAAIFRDRGIEVDEKPGLSKEELVAVIGDYDGLAIRSATKVGRDVLNAAVNLKVVGRAGIGVDNVDIPAASAKGVVVMNTPFGNSITTAEHAIALMFALARDIPEADRSTQAGKWEKNRFMGVELTGKTLGLIGAGNIGSIVADRALGLKMKVAAYDPFLSAERARELGVEKVTLDELLARADFITLHTPLTDQTRNILSRDNLAKAKKGVRIINCARGGLVDEAALKDALESGQVAGAALDVFVEEPATASPLFGTPGFVSTPHLGASTSEAQVNVAIQVAEQMSDFLLTGAVTNALNMPSVSAEDAPRLRPYMALAEKLGSLVGQLAHGGLGQIDIEVEGAAAELNQKPITGAVLAGLMRVFSDTVNMVNAPFLARERGLDVREVRHDREGDYHTLVRVSVATSEGERSVAGTLFGEANPRLVELFGIKVEADLTGPMLYVVNEDAPGFIGRIGTALGNAGVNIGTFHLGRRAAGGEAVLLLSVDTPVEEPLLKTLRKLPGVKKVKALRFG</sequence>
<dbReference type="CDD" id="cd04902">
    <property type="entry name" value="ACT_3PGDH-xct"/>
    <property type="match status" value="1"/>
</dbReference>
<keyword evidence="12" id="KW-1185">Reference proteome</keyword>
<feature type="domain" description="ACT" evidence="10">
    <location>
        <begin position="453"/>
        <end position="525"/>
    </location>
</feature>
<dbReference type="InterPro" id="IPR036291">
    <property type="entry name" value="NAD(P)-bd_dom_sf"/>
</dbReference>
<dbReference type="EMBL" id="WQMS01000007">
    <property type="protein sequence ID" value="MVO77633.1"/>
    <property type="molecule type" value="Genomic_DNA"/>
</dbReference>
<dbReference type="PANTHER" id="PTHR42938:SF47">
    <property type="entry name" value="HYDROXYPYRUVATE REDUCTASE"/>
    <property type="match status" value="1"/>
</dbReference>
<dbReference type="PROSITE" id="PS51671">
    <property type="entry name" value="ACT"/>
    <property type="match status" value="1"/>
</dbReference>
<dbReference type="Pfam" id="PF00389">
    <property type="entry name" value="2-Hacid_dh"/>
    <property type="match status" value="1"/>
</dbReference>
<evidence type="ECO:0000256" key="9">
    <source>
        <dbReference type="RuleBase" id="RU363003"/>
    </source>
</evidence>
<dbReference type="SUPFAM" id="SSF143548">
    <property type="entry name" value="Serine metabolism enzymes domain"/>
    <property type="match status" value="1"/>
</dbReference>
<dbReference type="Pfam" id="PF01842">
    <property type="entry name" value="ACT"/>
    <property type="match status" value="1"/>
</dbReference>
<dbReference type="Gene3D" id="3.40.50.720">
    <property type="entry name" value="NAD(P)-binding Rossmann-like Domain"/>
    <property type="match status" value="2"/>
</dbReference>
<accession>A0A6I4J0N2</accession>
<keyword evidence="5 9" id="KW-0560">Oxidoreductase</keyword>
<evidence type="ECO:0000259" key="10">
    <source>
        <dbReference type="PROSITE" id="PS51671"/>
    </source>
</evidence>
<dbReference type="Pfam" id="PF19304">
    <property type="entry name" value="PGDH_inter"/>
    <property type="match status" value="1"/>
</dbReference>
<comment type="catalytic activity">
    <reaction evidence="8 9">
        <text>(2R)-3-phosphoglycerate + NAD(+) = 3-phosphooxypyruvate + NADH + H(+)</text>
        <dbReference type="Rhea" id="RHEA:12641"/>
        <dbReference type="ChEBI" id="CHEBI:15378"/>
        <dbReference type="ChEBI" id="CHEBI:18110"/>
        <dbReference type="ChEBI" id="CHEBI:57540"/>
        <dbReference type="ChEBI" id="CHEBI:57945"/>
        <dbReference type="ChEBI" id="CHEBI:58272"/>
        <dbReference type="EC" id="1.1.1.95"/>
    </reaction>
</comment>
<comment type="pathway">
    <text evidence="2 9">Amino-acid biosynthesis; L-serine biosynthesis; L-serine from 3-phospho-D-glycerate: step 1/3.</text>
</comment>
<organism evidence="11 12">
    <name type="scientific">Sphingomonas horti</name>
    <dbReference type="NCBI Taxonomy" id="2682842"/>
    <lineage>
        <taxon>Bacteria</taxon>
        <taxon>Pseudomonadati</taxon>
        <taxon>Pseudomonadota</taxon>
        <taxon>Alphaproteobacteria</taxon>
        <taxon>Sphingomonadales</taxon>
        <taxon>Sphingomonadaceae</taxon>
        <taxon>Sphingomonas</taxon>
    </lineage>
</organism>
<evidence type="ECO:0000256" key="4">
    <source>
        <dbReference type="ARBA" id="ARBA00021582"/>
    </source>
</evidence>
<dbReference type="InterPro" id="IPR002912">
    <property type="entry name" value="ACT_dom"/>
</dbReference>
<dbReference type="PROSITE" id="PS00670">
    <property type="entry name" value="D_2_HYDROXYACID_DH_2"/>
    <property type="match status" value="1"/>
</dbReference>
<dbReference type="InterPro" id="IPR045626">
    <property type="entry name" value="PGDH_ASB_dom"/>
</dbReference>
<dbReference type="SUPFAM" id="SSF51735">
    <property type="entry name" value="NAD(P)-binding Rossmann-fold domains"/>
    <property type="match status" value="1"/>
</dbReference>
<dbReference type="FunFam" id="3.30.1330.90:FF:000003">
    <property type="entry name" value="D-3-phosphoglycerate dehydrogenase"/>
    <property type="match status" value="1"/>
</dbReference>
<gene>
    <name evidence="11" type="ORF">GON01_06755</name>
</gene>
<dbReference type="CDD" id="cd12173">
    <property type="entry name" value="PGDH_4"/>
    <property type="match status" value="1"/>
</dbReference>
<evidence type="ECO:0000256" key="5">
    <source>
        <dbReference type="ARBA" id="ARBA00023002"/>
    </source>
</evidence>
<evidence type="ECO:0000313" key="11">
    <source>
        <dbReference type="EMBL" id="MVO77633.1"/>
    </source>
</evidence>
<comment type="similarity">
    <text evidence="3 9">Belongs to the D-isomer specific 2-hydroxyacid dehydrogenase family.</text>
</comment>
<dbReference type="GO" id="GO:0051287">
    <property type="term" value="F:NAD binding"/>
    <property type="evidence" value="ECO:0007669"/>
    <property type="project" value="UniProtKB-UniRule"/>
</dbReference>